<evidence type="ECO:0000313" key="2">
    <source>
        <dbReference type="Proteomes" id="UP000055024"/>
    </source>
</evidence>
<name>A0A0V1DNI5_9BILA</name>
<protein>
    <submittedName>
        <fullName evidence="1">Uncharacterized protein</fullName>
    </submittedName>
</protein>
<dbReference type="EMBL" id="JYDP01008981">
    <property type="protein sequence ID" value="KRY63086.1"/>
    <property type="molecule type" value="Genomic_DNA"/>
</dbReference>
<reference evidence="1 2" key="1">
    <citation type="submission" date="2015-01" db="EMBL/GenBank/DDBJ databases">
        <title>Evolution of Trichinella species and genotypes.</title>
        <authorList>
            <person name="Korhonen P.K."/>
            <person name="Edoardo P."/>
            <person name="Giuseppe L.R."/>
            <person name="Gasser R.B."/>
        </authorList>
    </citation>
    <scope>NUCLEOTIDE SEQUENCE [LARGE SCALE GENOMIC DNA]</scope>
    <source>
        <strain evidence="1">ISS1029</strain>
    </source>
</reference>
<keyword evidence="2" id="KW-1185">Reference proteome</keyword>
<dbReference type="AlphaFoldDB" id="A0A0V1DNI5"/>
<dbReference type="Proteomes" id="UP000055024">
    <property type="component" value="Unassembled WGS sequence"/>
</dbReference>
<comment type="caution">
    <text evidence="1">The sequence shown here is derived from an EMBL/GenBank/DDBJ whole genome shotgun (WGS) entry which is preliminary data.</text>
</comment>
<proteinExistence type="predicted"/>
<organism evidence="1 2">
    <name type="scientific">Trichinella zimbabwensis</name>
    <dbReference type="NCBI Taxonomy" id="268475"/>
    <lineage>
        <taxon>Eukaryota</taxon>
        <taxon>Metazoa</taxon>
        <taxon>Ecdysozoa</taxon>
        <taxon>Nematoda</taxon>
        <taxon>Enoplea</taxon>
        <taxon>Dorylaimia</taxon>
        <taxon>Trichinellida</taxon>
        <taxon>Trichinellidae</taxon>
        <taxon>Trichinella</taxon>
    </lineage>
</organism>
<accession>A0A0V1DNI5</accession>
<evidence type="ECO:0000313" key="1">
    <source>
        <dbReference type="EMBL" id="KRY63086.1"/>
    </source>
</evidence>
<sequence>MNLAVHLNFFSNHLKSSLYILCCNSSLNGISSVLKKLN</sequence>
<gene>
    <name evidence="1" type="ORF">T11_4885</name>
</gene>